<dbReference type="EMBL" id="CP053452">
    <property type="protein sequence ID" value="QJX01277.1"/>
    <property type="molecule type" value="Genomic_DNA"/>
</dbReference>
<dbReference type="Proteomes" id="UP000503447">
    <property type="component" value="Chromosome"/>
</dbReference>
<evidence type="ECO:0000256" key="1">
    <source>
        <dbReference type="SAM" id="MobiDB-lite"/>
    </source>
</evidence>
<accession>A0A6M5Z5Z6</accession>
<keyword evidence="3" id="KW-1185">Reference proteome</keyword>
<dbReference type="AlphaFoldDB" id="A0A6M5Z5Z6"/>
<evidence type="ECO:0000313" key="2">
    <source>
        <dbReference type="EMBL" id="QJX01277.1"/>
    </source>
</evidence>
<organism evidence="2 3">
    <name type="scientific">Frigoriglobus tundricola</name>
    <dbReference type="NCBI Taxonomy" id="2774151"/>
    <lineage>
        <taxon>Bacteria</taxon>
        <taxon>Pseudomonadati</taxon>
        <taxon>Planctomycetota</taxon>
        <taxon>Planctomycetia</taxon>
        <taxon>Gemmatales</taxon>
        <taxon>Gemmataceae</taxon>
        <taxon>Frigoriglobus</taxon>
    </lineage>
</organism>
<feature type="region of interest" description="Disordered" evidence="1">
    <location>
        <begin position="18"/>
        <end position="55"/>
    </location>
</feature>
<dbReference type="KEGG" id="ftj:FTUN_8919"/>
<reference evidence="3" key="1">
    <citation type="submission" date="2020-05" db="EMBL/GenBank/DDBJ databases">
        <title>Frigoriglobus tundricola gen. nov., sp. nov., a psychrotolerant cellulolytic planctomycete of the family Gemmataceae with two divergent copies of 16S rRNA gene.</title>
        <authorList>
            <person name="Kulichevskaya I.S."/>
            <person name="Ivanova A.A."/>
            <person name="Naumoff D.G."/>
            <person name="Beletsky A.V."/>
            <person name="Rijpstra W.I.C."/>
            <person name="Sinninghe Damste J.S."/>
            <person name="Mardanov A.V."/>
            <person name="Ravin N.V."/>
            <person name="Dedysh S.N."/>
        </authorList>
    </citation>
    <scope>NUCLEOTIDE SEQUENCE [LARGE SCALE GENOMIC DNA]</scope>
    <source>
        <strain evidence="3">PL17</strain>
    </source>
</reference>
<name>A0A6M5Z5Z6_9BACT</name>
<evidence type="ECO:0000313" key="3">
    <source>
        <dbReference type="Proteomes" id="UP000503447"/>
    </source>
</evidence>
<proteinExistence type="predicted"/>
<sequence>MPAGLTCSFGMVAGCGVGGESRRADLSERTKRPEAGTQPVGNRDTIHLPGRCKST</sequence>
<protein>
    <submittedName>
        <fullName evidence="2">Uncharacterized protein</fullName>
    </submittedName>
</protein>
<feature type="compositionally biased region" description="Basic and acidic residues" evidence="1">
    <location>
        <begin position="20"/>
        <end position="34"/>
    </location>
</feature>
<gene>
    <name evidence="2" type="ORF">FTUN_8919</name>
</gene>